<evidence type="ECO:0000256" key="3">
    <source>
        <dbReference type="ARBA" id="ARBA00012895"/>
    </source>
</evidence>
<reference evidence="7 8" key="1">
    <citation type="submission" date="2017-08" db="EMBL/GenBank/DDBJ databases">
        <title>Comparative genomics of non-oral Prevotella species.</title>
        <authorList>
            <person name="Accetto T."/>
            <person name="Nograsek B."/>
            <person name="Avgustin G."/>
        </authorList>
    </citation>
    <scope>NUCLEOTIDE SEQUENCE [LARGE SCALE GENOMIC DNA]</scope>
    <source>
        <strain evidence="7 8">TC1-1</strain>
    </source>
</reference>
<dbReference type="PROSITE" id="PS00177">
    <property type="entry name" value="TOPOISOMERASE_II"/>
    <property type="match status" value="1"/>
</dbReference>
<dbReference type="InterPro" id="IPR006171">
    <property type="entry name" value="TOPRIM_dom"/>
</dbReference>
<feature type="domain" description="Toprim" evidence="6">
    <location>
        <begin position="414"/>
        <end position="524"/>
    </location>
</feature>
<dbReference type="InterPro" id="IPR002288">
    <property type="entry name" value="DNA_gyrase_B_C"/>
</dbReference>
<evidence type="ECO:0000256" key="1">
    <source>
        <dbReference type="ARBA" id="ARBA00000185"/>
    </source>
</evidence>
<dbReference type="Gene3D" id="3.30.230.10">
    <property type="match status" value="1"/>
</dbReference>
<keyword evidence="8" id="KW-1185">Reference proteome</keyword>
<dbReference type="InterPro" id="IPR013506">
    <property type="entry name" value="Topo_IIA_bsu_dom2"/>
</dbReference>
<dbReference type="InterPro" id="IPR020568">
    <property type="entry name" value="Ribosomal_Su5_D2-typ_SF"/>
</dbReference>
<dbReference type="InterPro" id="IPR003594">
    <property type="entry name" value="HATPase_dom"/>
</dbReference>
<dbReference type="Gene3D" id="3.40.50.670">
    <property type="match status" value="1"/>
</dbReference>
<dbReference type="InterPro" id="IPR036890">
    <property type="entry name" value="HATPase_C_sf"/>
</dbReference>
<dbReference type="Pfam" id="PF00986">
    <property type="entry name" value="DNA_gyraseB_C"/>
    <property type="match status" value="1"/>
</dbReference>
<dbReference type="Pfam" id="PF00204">
    <property type="entry name" value="DNA_gyraseB"/>
    <property type="match status" value="1"/>
</dbReference>
<comment type="catalytic activity">
    <reaction evidence="1">
        <text>ATP-dependent breakage, passage and rejoining of double-stranded DNA.</text>
        <dbReference type="EC" id="5.6.2.2"/>
    </reaction>
</comment>
<accession>A0ABX4EHU5</accession>
<dbReference type="PROSITE" id="PS50880">
    <property type="entry name" value="TOPRIM"/>
    <property type="match status" value="1"/>
</dbReference>
<dbReference type="InterPro" id="IPR013760">
    <property type="entry name" value="Topo_IIA-like_dom_sf"/>
</dbReference>
<name>A0ABX4EHU5_SEGBR</name>
<protein>
    <recommendedName>
        <fullName evidence="3">DNA topoisomerase (ATP-hydrolyzing)</fullName>
        <ecNumber evidence="3">5.6.2.2</ecNumber>
    </recommendedName>
</protein>
<dbReference type="SUPFAM" id="SSF56719">
    <property type="entry name" value="Type II DNA topoisomerase"/>
    <property type="match status" value="1"/>
</dbReference>
<dbReference type="InterPro" id="IPR013759">
    <property type="entry name" value="Topo_IIA_B_C"/>
</dbReference>
<dbReference type="InterPro" id="IPR014721">
    <property type="entry name" value="Ribsml_uS5_D2-typ_fold_subgr"/>
</dbReference>
<dbReference type="InterPro" id="IPR001241">
    <property type="entry name" value="Topo_IIA"/>
</dbReference>
<comment type="cofactor">
    <cofactor evidence="2">
        <name>Mg(2+)</name>
        <dbReference type="ChEBI" id="CHEBI:18420"/>
    </cofactor>
</comment>
<dbReference type="SMART" id="SM00387">
    <property type="entry name" value="HATPase_c"/>
    <property type="match status" value="1"/>
</dbReference>
<dbReference type="PANTHER" id="PTHR45866">
    <property type="entry name" value="DNA GYRASE/TOPOISOMERASE SUBUNIT B"/>
    <property type="match status" value="1"/>
</dbReference>
<dbReference type="EMBL" id="NPJF01000026">
    <property type="protein sequence ID" value="OYP55689.1"/>
    <property type="molecule type" value="Genomic_DNA"/>
</dbReference>
<dbReference type="RefSeq" id="WP_027453210.1">
    <property type="nucleotide sequence ID" value="NZ_CAJOJX010000013.1"/>
</dbReference>
<dbReference type="SMART" id="SM00433">
    <property type="entry name" value="TOP2c"/>
    <property type="match status" value="1"/>
</dbReference>
<evidence type="ECO:0000256" key="2">
    <source>
        <dbReference type="ARBA" id="ARBA00001946"/>
    </source>
</evidence>
<keyword evidence="5" id="KW-0413">Isomerase</keyword>
<sequence>MSEESVNIQNQQPVEYTDDNIRHLSDMEHVRTRPGMYIGRLGDGNLPEDGIYVLLKEVIDNSIDEFKMKAGSRIEVDIEDNLRVSVRDYGRGIPQGKLVEAVSVLNTGGKYDSKAFKKSVGLNGVGVKAVNALSSHFTVRSYREGKVREIEFEKGNKISDHTNKSNDENGTFIYFEPDNTLFKNYSFHDDIVETMLRNYTYLNSGLTIMYNGRRIHSRNGLEDLLTDNMTVDGLYPIIHMKDDDIEIAFTHTNQYGEEYYSFVNGQHTTQGGTHQSAFKEHIAKTIKEYFNKYEYTDIRNGLVAAIAINVEEPVFESQTKIKLGSTQMSPDGDSINKYVGDFIKKEVDNYLHIHTDVAEVIENKIKESEHERKAMAGVTKLARERAKKANLHNRKLRDCRVHFSDVKNPLKEASSIFITEGDSASGSITKSRDVNTQAVFSLRGKPLNCFGLTKKIVYQNEEFNLLQAALNIEDGLDDLRYNKVIVATDADVDGMHIRLLIITFFLQFYPDLIKKGHVYVLQTPLFRVRNRRTKIKNKKVIAAADELLAKGEKKNDFITRYCYSEEERQEAIQELGPDPEITRFKGLGEISPDEFVHFIGPDMRLEQVTLHKNDQVQKLLEYYMGKNTMERQNFIIDNLVIEEDKPEADTDPLD</sequence>
<dbReference type="EC" id="5.6.2.2" evidence="3"/>
<dbReference type="CDD" id="cd01030">
    <property type="entry name" value="TOPRIM_TopoIIA_like"/>
    <property type="match status" value="1"/>
</dbReference>
<dbReference type="GeneID" id="72481037"/>
<dbReference type="PANTHER" id="PTHR45866:SF2">
    <property type="entry name" value="DNA TOPOISOMERASE (ATP-HYDROLYZING)"/>
    <property type="match status" value="1"/>
</dbReference>
<evidence type="ECO:0000256" key="5">
    <source>
        <dbReference type="ARBA" id="ARBA00023235"/>
    </source>
</evidence>
<dbReference type="Pfam" id="PF02518">
    <property type="entry name" value="HATPase_c"/>
    <property type="match status" value="1"/>
</dbReference>
<dbReference type="PRINTS" id="PR00418">
    <property type="entry name" value="TPI2FAMILY"/>
</dbReference>
<evidence type="ECO:0000259" key="6">
    <source>
        <dbReference type="PROSITE" id="PS50880"/>
    </source>
</evidence>
<evidence type="ECO:0000313" key="8">
    <source>
        <dbReference type="Proteomes" id="UP000216189"/>
    </source>
</evidence>
<keyword evidence="4" id="KW-0799">Topoisomerase</keyword>
<gene>
    <name evidence="7" type="ORF">CIK91_04915</name>
</gene>
<evidence type="ECO:0000256" key="4">
    <source>
        <dbReference type="ARBA" id="ARBA00023029"/>
    </source>
</evidence>
<dbReference type="Gene3D" id="3.30.565.10">
    <property type="entry name" value="Histidine kinase-like ATPase, C-terminal domain"/>
    <property type="match status" value="1"/>
</dbReference>
<dbReference type="Proteomes" id="UP000216189">
    <property type="component" value="Unassembled WGS sequence"/>
</dbReference>
<organism evidence="7 8">
    <name type="scientific">Segatella bryantii</name>
    <name type="common">Prevotella bryantii</name>
    <dbReference type="NCBI Taxonomy" id="77095"/>
    <lineage>
        <taxon>Bacteria</taxon>
        <taxon>Pseudomonadati</taxon>
        <taxon>Bacteroidota</taxon>
        <taxon>Bacteroidia</taxon>
        <taxon>Bacteroidales</taxon>
        <taxon>Prevotellaceae</taxon>
        <taxon>Segatella</taxon>
    </lineage>
</organism>
<dbReference type="SUPFAM" id="SSF55874">
    <property type="entry name" value="ATPase domain of HSP90 chaperone/DNA topoisomerase II/histidine kinase"/>
    <property type="match status" value="1"/>
</dbReference>
<dbReference type="Pfam" id="PF01751">
    <property type="entry name" value="Toprim"/>
    <property type="match status" value="1"/>
</dbReference>
<evidence type="ECO:0000313" key="7">
    <source>
        <dbReference type="EMBL" id="OYP55689.1"/>
    </source>
</evidence>
<comment type="caution">
    <text evidence="7">The sequence shown here is derived from an EMBL/GenBank/DDBJ whole genome shotgun (WGS) entry which is preliminary data.</text>
</comment>
<proteinExistence type="predicted"/>
<dbReference type="SUPFAM" id="SSF54211">
    <property type="entry name" value="Ribosomal protein S5 domain 2-like"/>
    <property type="match status" value="1"/>
</dbReference>
<dbReference type="InterPro" id="IPR018522">
    <property type="entry name" value="TopoIIA_CS"/>
</dbReference>